<protein>
    <submittedName>
        <fullName evidence="4">DUF4179 domain-containing protein</fullName>
    </submittedName>
</protein>
<dbReference type="InterPro" id="IPR036388">
    <property type="entry name" value="WH-like_DNA-bd_sf"/>
</dbReference>
<dbReference type="AlphaFoldDB" id="A0A4S3PX97"/>
<dbReference type="InterPro" id="IPR013249">
    <property type="entry name" value="RNA_pol_sigma70_r4_t2"/>
</dbReference>
<dbReference type="GO" id="GO:0016987">
    <property type="term" value="F:sigma factor activity"/>
    <property type="evidence" value="ECO:0007669"/>
    <property type="project" value="InterPro"/>
</dbReference>
<organism evidence="4 5">
    <name type="scientific">Bacillus timonensis</name>
    <dbReference type="NCBI Taxonomy" id="1033734"/>
    <lineage>
        <taxon>Bacteria</taxon>
        <taxon>Bacillati</taxon>
        <taxon>Bacillota</taxon>
        <taxon>Bacilli</taxon>
        <taxon>Bacillales</taxon>
        <taxon>Bacillaceae</taxon>
        <taxon>Bacillus</taxon>
    </lineage>
</organism>
<keyword evidence="1" id="KW-0472">Membrane</keyword>
<dbReference type="RefSeq" id="WP_161974853.1">
    <property type="nucleotide sequence ID" value="NZ_SLUB01000008.1"/>
</dbReference>
<evidence type="ECO:0000259" key="2">
    <source>
        <dbReference type="Pfam" id="PF08281"/>
    </source>
</evidence>
<dbReference type="GO" id="GO:0006352">
    <property type="term" value="P:DNA-templated transcription initiation"/>
    <property type="evidence" value="ECO:0007669"/>
    <property type="project" value="InterPro"/>
</dbReference>
<keyword evidence="1" id="KW-1133">Transmembrane helix</keyword>
<reference evidence="4 5" key="1">
    <citation type="journal article" date="2019" name="Indoor Air">
        <title>Impacts of indoor surface finishes on bacterial viability.</title>
        <authorList>
            <person name="Hu J."/>
            <person name="Maamar S.B."/>
            <person name="Glawe A.J."/>
            <person name="Gottel N."/>
            <person name="Gilbert J.A."/>
            <person name="Hartmann E.M."/>
        </authorList>
    </citation>
    <scope>NUCLEOTIDE SEQUENCE [LARGE SCALE GENOMIC DNA]</scope>
    <source>
        <strain evidence="4 5">AF060A6</strain>
    </source>
</reference>
<keyword evidence="1" id="KW-0812">Transmembrane</keyword>
<accession>A0A4S3PX97</accession>
<dbReference type="InterPro" id="IPR013324">
    <property type="entry name" value="RNA_pol_sigma_r3/r4-like"/>
</dbReference>
<evidence type="ECO:0000259" key="3">
    <source>
        <dbReference type="Pfam" id="PF13786"/>
    </source>
</evidence>
<dbReference type="Gene3D" id="1.10.10.1320">
    <property type="entry name" value="Anti-sigma factor, zinc-finger domain"/>
    <property type="match status" value="1"/>
</dbReference>
<dbReference type="Proteomes" id="UP000306477">
    <property type="component" value="Unassembled WGS sequence"/>
</dbReference>
<feature type="transmembrane region" description="Helical" evidence="1">
    <location>
        <begin position="221"/>
        <end position="247"/>
    </location>
</feature>
<evidence type="ECO:0000313" key="4">
    <source>
        <dbReference type="EMBL" id="THE13672.1"/>
    </source>
</evidence>
<dbReference type="Pfam" id="PF08281">
    <property type="entry name" value="Sigma70_r4_2"/>
    <property type="match status" value="1"/>
</dbReference>
<gene>
    <name evidence="4" type="ORF">E1I69_07090</name>
</gene>
<evidence type="ECO:0000313" key="5">
    <source>
        <dbReference type="Proteomes" id="UP000306477"/>
    </source>
</evidence>
<dbReference type="Pfam" id="PF13786">
    <property type="entry name" value="DUF4179"/>
    <property type="match status" value="1"/>
</dbReference>
<feature type="domain" description="DUF4179" evidence="3">
    <location>
        <begin position="214"/>
        <end position="302"/>
    </location>
</feature>
<dbReference type="SUPFAM" id="SSF88659">
    <property type="entry name" value="Sigma3 and sigma4 domains of RNA polymerase sigma factors"/>
    <property type="match status" value="1"/>
</dbReference>
<dbReference type="EMBL" id="SLUB01000008">
    <property type="protein sequence ID" value="THE13672.1"/>
    <property type="molecule type" value="Genomic_DNA"/>
</dbReference>
<keyword evidence="5" id="KW-1185">Reference proteome</keyword>
<dbReference type="InterPro" id="IPR025436">
    <property type="entry name" value="DUF4179"/>
</dbReference>
<dbReference type="GO" id="GO:0003677">
    <property type="term" value="F:DNA binding"/>
    <property type="evidence" value="ECO:0007669"/>
    <property type="project" value="InterPro"/>
</dbReference>
<dbReference type="Gene3D" id="2.60.40.1630">
    <property type="entry name" value="bacillus anthracis domain"/>
    <property type="match status" value="1"/>
</dbReference>
<comment type="caution">
    <text evidence="4">The sequence shown here is derived from an EMBL/GenBank/DDBJ whole genome shotgun (WGS) entry which is preliminary data.</text>
</comment>
<sequence>MIIAETDPVLIKLIRENNLAAIIKWFDQRKDSLYKLAWTYLKTSSDIQDVFYTVMFTMQTDIRKLKKNPDLEKWVISQFLQECKKRSSDEVVDESLVLTYVLGLSPKEVSDILEISVESVKAHLHRGIQNLSGCEEAHYQDKFIDYLSRNLDRPEKIEFEIHLHTCQSCQQSLAGFQNAIISLTKTAEEIEVPAEFLDPVITTLRKKEEEKSNKKKKRTTIGVGIAFSLLLLLLIGYATNAFTYMYYTWLDWRDLEDEQYLDYLKSGIGEPLDLVQESNGIKVTIKSAIADEFQTIIYYEVENLEEEEQYGINFWDGVYVENEFETFDQQAYPVNQLPVQPLESEGTIFKGTLSLLPVTSEAKSIKLNISKLQKAGEDHKNLVWMAYNGETSFLTGKWNFEIPVKKQESIEYPIDEKITIDNVPFEFNKVIMAPTVTVLQYRYKPNTVDKDMIELFFGGIEMDEKVAKPLSYGWNFPVESSTNEYFTFHSIFNSLYFDDPKEVRVRLNSLSYYKNDLHKAKIDMNQSSPQTFEYLGSQISIDKIEIGKTTKIGLTAEINEERKFESIQFNILDQNESALPIVSMENEGVLVDRNGNIYNWDEYDYYANINEVDKPRHYQTKIVIEVDNEDSDEEIIPEWLQITGYQGTTYLDEEINLELK</sequence>
<evidence type="ECO:0000256" key="1">
    <source>
        <dbReference type="SAM" id="Phobius"/>
    </source>
</evidence>
<proteinExistence type="predicted"/>
<dbReference type="InterPro" id="IPR041916">
    <property type="entry name" value="Anti_sigma_zinc_sf"/>
</dbReference>
<name>A0A4S3PX97_9BACI</name>
<feature type="domain" description="RNA polymerase sigma factor 70 region 4 type 2" evidence="2">
    <location>
        <begin position="96"/>
        <end position="130"/>
    </location>
</feature>
<dbReference type="Gene3D" id="1.10.10.10">
    <property type="entry name" value="Winged helix-like DNA-binding domain superfamily/Winged helix DNA-binding domain"/>
    <property type="match status" value="1"/>
</dbReference>